<dbReference type="PANTHER" id="PTHR37299:SF1">
    <property type="entry name" value="STAGE 0 SPORULATION PROTEIN A HOMOLOG"/>
    <property type="match status" value="1"/>
</dbReference>
<dbReference type="Proteomes" id="UP000249873">
    <property type="component" value="Chromosome"/>
</dbReference>
<protein>
    <recommendedName>
        <fullName evidence="1">HTH LytTR-type domain-containing protein</fullName>
    </recommendedName>
</protein>
<dbReference type="SMART" id="SM00850">
    <property type="entry name" value="LytTR"/>
    <property type="match status" value="1"/>
</dbReference>
<dbReference type="InterPro" id="IPR046947">
    <property type="entry name" value="LytR-like"/>
</dbReference>
<evidence type="ECO:0000313" key="2">
    <source>
        <dbReference type="EMBL" id="AWV96768.1"/>
    </source>
</evidence>
<dbReference type="Gene3D" id="2.40.50.1020">
    <property type="entry name" value="LytTr DNA-binding domain"/>
    <property type="match status" value="1"/>
</dbReference>
<feature type="domain" description="HTH LytTR-type" evidence="1">
    <location>
        <begin position="42"/>
        <end position="136"/>
    </location>
</feature>
<evidence type="ECO:0000259" key="1">
    <source>
        <dbReference type="SMART" id="SM00850"/>
    </source>
</evidence>
<dbReference type="GO" id="GO:0000156">
    <property type="term" value="F:phosphorelay response regulator activity"/>
    <property type="evidence" value="ECO:0007669"/>
    <property type="project" value="InterPro"/>
</dbReference>
<organism evidence="2 3">
    <name type="scientific">Arcticibacterium luteifluviistationis</name>
    <dbReference type="NCBI Taxonomy" id="1784714"/>
    <lineage>
        <taxon>Bacteria</taxon>
        <taxon>Pseudomonadati</taxon>
        <taxon>Bacteroidota</taxon>
        <taxon>Cytophagia</taxon>
        <taxon>Cytophagales</taxon>
        <taxon>Leadbetterellaceae</taxon>
        <taxon>Arcticibacterium</taxon>
    </lineage>
</organism>
<reference evidence="2 3" key="1">
    <citation type="submission" date="2018-05" db="EMBL/GenBank/DDBJ databases">
        <title>Complete genome sequence of Arcticibacterium luteifluviistationis SM1504T, a cytophagaceae bacterium isolated from Arctic surface seawater.</title>
        <authorList>
            <person name="Li Y."/>
            <person name="Qin Q.-L."/>
        </authorList>
    </citation>
    <scope>NUCLEOTIDE SEQUENCE [LARGE SCALE GENOMIC DNA]</scope>
    <source>
        <strain evidence="2 3">SM1504</strain>
    </source>
</reference>
<accession>A0A2Z4G6I6</accession>
<dbReference type="GO" id="GO:0003677">
    <property type="term" value="F:DNA binding"/>
    <property type="evidence" value="ECO:0007669"/>
    <property type="project" value="InterPro"/>
</dbReference>
<gene>
    <name evidence="2" type="ORF">DJ013_00595</name>
</gene>
<dbReference type="AlphaFoldDB" id="A0A2Z4G6I6"/>
<sequence length="145" mass="16823">MCKISPFRVIDGCLFIGELCYTKNNLGLMNPLIHRNTEVLPKILKEIDVDEINQFQAASNYTFVLLKNGQKLLSGYSLGVFEKIFSQHIFLRINRTNLVNKGYISSIIERDNSHYVRLQNNQEILIPRRKKNTLLRTIPSILKPF</sequence>
<dbReference type="OrthoDB" id="964870at2"/>
<keyword evidence="3" id="KW-1185">Reference proteome</keyword>
<dbReference type="EMBL" id="CP029480">
    <property type="protein sequence ID" value="AWV96768.1"/>
    <property type="molecule type" value="Genomic_DNA"/>
</dbReference>
<proteinExistence type="predicted"/>
<dbReference type="Pfam" id="PF04397">
    <property type="entry name" value="LytTR"/>
    <property type="match status" value="1"/>
</dbReference>
<evidence type="ECO:0000313" key="3">
    <source>
        <dbReference type="Proteomes" id="UP000249873"/>
    </source>
</evidence>
<name>A0A2Z4G6I6_9BACT</name>
<dbReference type="PANTHER" id="PTHR37299">
    <property type="entry name" value="TRANSCRIPTIONAL REGULATOR-RELATED"/>
    <property type="match status" value="1"/>
</dbReference>
<dbReference type="KEGG" id="als:DJ013_00595"/>
<dbReference type="InterPro" id="IPR007492">
    <property type="entry name" value="LytTR_DNA-bd_dom"/>
</dbReference>